<name>A0ACD4NUP5_9HYPH</name>
<keyword evidence="2" id="KW-1185">Reference proteome</keyword>
<dbReference type="Proteomes" id="UP001163223">
    <property type="component" value="Chromosome"/>
</dbReference>
<organism evidence="1 2">
    <name type="scientific">Antarcticirhabdus aurantiaca</name>
    <dbReference type="NCBI Taxonomy" id="2606717"/>
    <lineage>
        <taxon>Bacteria</taxon>
        <taxon>Pseudomonadati</taxon>
        <taxon>Pseudomonadota</taxon>
        <taxon>Alphaproteobacteria</taxon>
        <taxon>Hyphomicrobiales</taxon>
        <taxon>Aurantimonadaceae</taxon>
        <taxon>Antarcticirhabdus</taxon>
    </lineage>
</organism>
<protein>
    <submittedName>
        <fullName evidence="1">FCD domain-containing protein</fullName>
    </submittedName>
</protein>
<gene>
    <name evidence="1" type="ORF">OXU80_09235</name>
</gene>
<proteinExistence type="predicted"/>
<evidence type="ECO:0000313" key="1">
    <source>
        <dbReference type="EMBL" id="WAJ30364.1"/>
    </source>
</evidence>
<dbReference type="EMBL" id="CP113520">
    <property type="protein sequence ID" value="WAJ30364.1"/>
    <property type="molecule type" value="Genomic_DNA"/>
</dbReference>
<evidence type="ECO:0000313" key="2">
    <source>
        <dbReference type="Proteomes" id="UP001163223"/>
    </source>
</evidence>
<sequence>MSEAPGGSVVNRLVDEIRGLVSARGLKVGDPFPTERDLCELLGASRNTVREALVILRAFGLIETRPKSGAVVSDGHAAAVEKLFSFHGDVSAETFRDLQGFRRILETGIGDHLILHATGADLDRLEAINDRILGAGGVAELARADYEFHEALIALSNNGTTLATFRMLRPAVENLMRVGKAARTVEADTHAAHAEIVAALRERDRVAYAYLVGRHLSYGLRFIGPGMPADTI</sequence>
<accession>A0ACD4NUP5</accession>
<reference evidence="1" key="1">
    <citation type="submission" date="2022-11" db="EMBL/GenBank/DDBJ databases">
        <title>beta-Carotene-producing bacterium, Jeongeuplla avenae sp. nov., alleviates the salt stress of Arabidopsis seedlings.</title>
        <authorList>
            <person name="Jiang L."/>
            <person name="Lee J."/>
        </authorList>
    </citation>
    <scope>NUCLEOTIDE SEQUENCE</scope>
    <source>
        <strain evidence="1">DY_R2A_6</strain>
    </source>
</reference>